<keyword evidence="2" id="KW-0813">Transport</keyword>
<feature type="transmembrane region" description="Helical" evidence="6">
    <location>
        <begin position="211"/>
        <end position="234"/>
    </location>
</feature>
<evidence type="ECO:0000256" key="6">
    <source>
        <dbReference type="SAM" id="Phobius"/>
    </source>
</evidence>
<protein>
    <recommendedName>
        <fullName evidence="7">Major facilitator superfamily (MFS) profile domain-containing protein</fullName>
    </recommendedName>
</protein>
<keyword evidence="9" id="KW-1185">Reference proteome</keyword>
<comment type="subcellular location">
    <subcellularLocation>
        <location evidence="1">Endomembrane system</location>
        <topology evidence="1">Multi-pass membrane protein</topology>
    </subcellularLocation>
</comment>
<feature type="transmembrane region" description="Helical" evidence="6">
    <location>
        <begin position="75"/>
        <end position="94"/>
    </location>
</feature>
<feature type="transmembrane region" description="Helical" evidence="6">
    <location>
        <begin position="522"/>
        <end position="543"/>
    </location>
</feature>
<dbReference type="PROSITE" id="PS50850">
    <property type="entry name" value="MFS"/>
    <property type="match status" value="1"/>
</dbReference>
<evidence type="ECO:0000256" key="3">
    <source>
        <dbReference type="ARBA" id="ARBA00022692"/>
    </source>
</evidence>
<evidence type="ECO:0000256" key="5">
    <source>
        <dbReference type="ARBA" id="ARBA00023136"/>
    </source>
</evidence>
<dbReference type="GO" id="GO:0022857">
    <property type="term" value="F:transmembrane transporter activity"/>
    <property type="evidence" value="ECO:0007669"/>
    <property type="project" value="InterPro"/>
</dbReference>
<dbReference type="Pfam" id="PF07690">
    <property type="entry name" value="MFS_1"/>
    <property type="match status" value="2"/>
</dbReference>
<feature type="transmembrane region" description="Helical" evidence="6">
    <location>
        <begin position="493"/>
        <end position="516"/>
    </location>
</feature>
<dbReference type="InterPro" id="IPR051068">
    <property type="entry name" value="MFS_Domain-Containing_Protein"/>
</dbReference>
<dbReference type="InterPro" id="IPR036259">
    <property type="entry name" value="MFS_trans_sf"/>
</dbReference>
<feature type="transmembrane region" description="Helical" evidence="6">
    <location>
        <begin position="264"/>
        <end position="283"/>
    </location>
</feature>
<sequence length="576" mass="65125">MNRLERLAKRIQEIGKSTYKPPPDNLENEQEYKERWISIYIIYFTMFLISLGFSVIVTGVWPYLDKLDPTAGKEFMGYVVAANPLGQMLFSPLVGWWANRLGSIRIPLLVSLAVFTFSSAVYSALELFVEYRKYWMLWSRFLVGVSSANIAACRSYLSAATRLSERTKAVSMISLAQVLGFVIGPALQATVVPLGNEGVWLIPQKLKLNMYTAAGWINVFLSVLNFILFLPFIFKEHRIAGREAMLKQGKENEKETWMHQKLDYLSAWTLIVAFFVIVFNFMLLETLGTPLTMDQFAWSKAEALYYMGILMSVGAVIACITFVGINPLCKMFPEAKVMLWGGFLFMVLGRAVYIPWGNTTPQMYDDSMKYNTSTNASICSSIHNSNASAILKLNASNYDNLNLTFSVGSNLANTSTLNNNTNEYNLNNVIKLCNNEELVGCPSSQEWCNYTPAMTIFQFLLGYVLTCLGYPVGVTLIQTIFSKILGPRPQGVWMGLMTGSGCLSRVLGPVFVTFIYTEFGTIWTFSMTTVMMVVSMIWLYLFLERLIPQEEKQEQPKETELQELNNFVPIDLEESK</sequence>
<feature type="transmembrane region" description="Helical" evidence="6">
    <location>
        <begin position="106"/>
        <end position="125"/>
    </location>
</feature>
<dbReference type="PANTHER" id="PTHR23510">
    <property type="entry name" value="INNER MEMBRANE TRANSPORT PROTEIN YAJR"/>
    <property type="match status" value="1"/>
</dbReference>
<dbReference type="Gene3D" id="1.20.1250.20">
    <property type="entry name" value="MFS general substrate transporter like domains"/>
    <property type="match status" value="2"/>
</dbReference>
<feature type="domain" description="Major facilitator superfamily (MFS) profile" evidence="7">
    <location>
        <begin position="38"/>
        <end position="547"/>
    </location>
</feature>
<keyword evidence="3 6" id="KW-0812">Transmembrane</keyword>
<evidence type="ECO:0000313" key="9">
    <source>
        <dbReference type="Proteomes" id="UP000801492"/>
    </source>
</evidence>
<feature type="transmembrane region" description="Helical" evidence="6">
    <location>
        <begin position="303"/>
        <end position="325"/>
    </location>
</feature>
<dbReference type="InterPro" id="IPR020846">
    <property type="entry name" value="MFS_dom"/>
</dbReference>
<feature type="transmembrane region" description="Helical" evidence="6">
    <location>
        <begin position="40"/>
        <end position="63"/>
    </location>
</feature>
<proteinExistence type="predicted"/>
<dbReference type="AlphaFoldDB" id="A0A8K0C3K4"/>
<keyword evidence="4 6" id="KW-1133">Transmembrane helix</keyword>
<dbReference type="GO" id="GO:0012505">
    <property type="term" value="C:endomembrane system"/>
    <property type="evidence" value="ECO:0007669"/>
    <property type="project" value="UniProtKB-SubCell"/>
</dbReference>
<comment type="caution">
    <text evidence="8">The sequence shown here is derived from an EMBL/GenBank/DDBJ whole genome shotgun (WGS) entry which is preliminary data.</text>
</comment>
<evidence type="ECO:0000256" key="4">
    <source>
        <dbReference type="ARBA" id="ARBA00022989"/>
    </source>
</evidence>
<dbReference type="Proteomes" id="UP000801492">
    <property type="component" value="Unassembled WGS sequence"/>
</dbReference>
<feature type="transmembrane region" description="Helical" evidence="6">
    <location>
        <begin position="460"/>
        <end position="481"/>
    </location>
</feature>
<feature type="transmembrane region" description="Helical" evidence="6">
    <location>
        <begin position="137"/>
        <end position="157"/>
    </location>
</feature>
<reference evidence="8" key="1">
    <citation type="submission" date="2019-08" db="EMBL/GenBank/DDBJ databases">
        <title>The genome of the North American firefly Photinus pyralis.</title>
        <authorList>
            <consortium name="Photinus pyralis genome working group"/>
            <person name="Fallon T.R."/>
            <person name="Sander Lower S.E."/>
            <person name="Weng J.-K."/>
        </authorList>
    </citation>
    <scope>NUCLEOTIDE SEQUENCE</scope>
    <source>
        <strain evidence="8">TRF0915ILg1</strain>
        <tissue evidence="8">Whole body</tissue>
    </source>
</reference>
<dbReference type="SUPFAM" id="SSF103473">
    <property type="entry name" value="MFS general substrate transporter"/>
    <property type="match status" value="1"/>
</dbReference>
<gene>
    <name evidence="8" type="ORF">ILUMI_27293</name>
</gene>
<dbReference type="GO" id="GO:0005765">
    <property type="term" value="C:lysosomal membrane"/>
    <property type="evidence" value="ECO:0007669"/>
    <property type="project" value="TreeGrafter"/>
</dbReference>
<dbReference type="InterPro" id="IPR011701">
    <property type="entry name" value="MFS"/>
</dbReference>
<evidence type="ECO:0000313" key="8">
    <source>
        <dbReference type="EMBL" id="KAF2878873.1"/>
    </source>
</evidence>
<feature type="transmembrane region" description="Helical" evidence="6">
    <location>
        <begin position="337"/>
        <end position="356"/>
    </location>
</feature>
<evidence type="ECO:0000259" key="7">
    <source>
        <dbReference type="PROSITE" id="PS50850"/>
    </source>
</evidence>
<evidence type="ECO:0000256" key="2">
    <source>
        <dbReference type="ARBA" id="ARBA00022448"/>
    </source>
</evidence>
<accession>A0A8K0C3K4</accession>
<keyword evidence="5 6" id="KW-0472">Membrane</keyword>
<dbReference type="PANTHER" id="PTHR23510:SF3">
    <property type="entry name" value="MAJOR FACILITATOR SUPERFAMILY DOMAIN-CONTAINING PROTEIN 8"/>
    <property type="match status" value="1"/>
</dbReference>
<feature type="transmembrane region" description="Helical" evidence="6">
    <location>
        <begin position="169"/>
        <end position="191"/>
    </location>
</feature>
<organism evidence="8 9">
    <name type="scientific">Ignelater luminosus</name>
    <name type="common">Cucubano</name>
    <name type="synonym">Pyrophorus luminosus</name>
    <dbReference type="NCBI Taxonomy" id="2038154"/>
    <lineage>
        <taxon>Eukaryota</taxon>
        <taxon>Metazoa</taxon>
        <taxon>Ecdysozoa</taxon>
        <taxon>Arthropoda</taxon>
        <taxon>Hexapoda</taxon>
        <taxon>Insecta</taxon>
        <taxon>Pterygota</taxon>
        <taxon>Neoptera</taxon>
        <taxon>Endopterygota</taxon>
        <taxon>Coleoptera</taxon>
        <taxon>Polyphaga</taxon>
        <taxon>Elateriformia</taxon>
        <taxon>Elateroidea</taxon>
        <taxon>Elateridae</taxon>
        <taxon>Agrypninae</taxon>
        <taxon>Pyrophorini</taxon>
        <taxon>Ignelater</taxon>
    </lineage>
</organism>
<evidence type="ECO:0000256" key="1">
    <source>
        <dbReference type="ARBA" id="ARBA00004127"/>
    </source>
</evidence>
<dbReference type="OrthoDB" id="370281at2759"/>
<dbReference type="CDD" id="cd17326">
    <property type="entry name" value="MFS_MFSD8"/>
    <property type="match status" value="1"/>
</dbReference>
<name>A0A8K0C3K4_IGNLU</name>
<dbReference type="EMBL" id="VTPC01091264">
    <property type="protein sequence ID" value="KAF2878873.1"/>
    <property type="molecule type" value="Genomic_DNA"/>
</dbReference>